<accession>A0A117IM55</accession>
<organism evidence="1 2">
    <name type="scientific">Mycolicibacterium thermoresistibile</name>
    <name type="common">Mycobacterium thermoresistibile</name>
    <dbReference type="NCBI Taxonomy" id="1797"/>
    <lineage>
        <taxon>Bacteria</taxon>
        <taxon>Bacillati</taxon>
        <taxon>Actinomycetota</taxon>
        <taxon>Actinomycetes</taxon>
        <taxon>Mycobacteriales</taxon>
        <taxon>Mycobacteriaceae</taxon>
        <taxon>Mycolicibacterium</taxon>
    </lineage>
</organism>
<proteinExistence type="predicted"/>
<gene>
    <name evidence="1" type="ORF">RMCT_1695</name>
</gene>
<dbReference type="STRING" id="1797.RMCT_1695"/>
<protein>
    <recommendedName>
        <fullName evidence="3">Glyoxalase/bleomycin resistance protein/dioxygenase</fullName>
    </recommendedName>
</protein>
<dbReference type="InterPro" id="IPR029068">
    <property type="entry name" value="Glyas_Bleomycin-R_OHBP_Dase"/>
</dbReference>
<dbReference type="Proteomes" id="UP000069654">
    <property type="component" value="Unassembled WGS sequence"/>
</dbReference>
<dbReference type="EMBL" id="BCTB01000009">
    <property type="protein sequence ID" value="GAT14725.1"/>
    <property type="molecule type" value="Genomic_DNA"/>
</dbReference>
<evidence type="ECO:0000313" key="2">
    <source>
        <dbReference type="Proteomes" id="UP000069654"/>
    </source>
</evidence>
<evidence type="ECO:0008006" key="3">
    <source>
        <dbReference type="Google" id="ProtNLM"/>
    </source>
</evidence>
<sequence>MRTNRLIPGAGVVHAGASRLCPVTVTLDELWAADPADAWRRAGFRVDADGVCRVGTVAVRLLGRDRGRGMVGWSLRGLPAGVPGDLDGIPTSRAGMHRAETSRAEHPNGVTGIDHVVLMSPHLQRTQAALAAVGLDPRRTRDAALGGAPVRQVFYRVGEVILEVVGAPDTSGDGPSTLWGITYTVADIDATAAFFGEHTAPVKDAVQPGRRITTVRNRELGMSVRTAMISTPYPLGP</sequence>
<reference evidence="2" key="2">
    <citation type="submission" date="2016-02" db="EMBL/GenBank/DDBJ databases">
        <title>Draft genome sequence of five rapidly growing Mycobacterium species.</title>
        <authorList>
            <person name="Katahira K."/>
            <person name="Gotou Y."/>
            <person name="Iida K."/>
            <person name="Ogura Y."/>
            <person name="Hayashi T."/>
        </authorList>
    </citation>
    <scope>NUCLEOTIDE SEQUENCE [LARGE SCALE GENOMIC DNA]</scope>
    <source>
        <strain evidence="2">JCM6362</strain>
    </source>
</reference>
<evidence type="ECO:0000313" key="1">
    <source>
        <dbReference type="EMBL" id="GAT14725.1"/>
    </source>
</evidence>
<name>A0A117IM55_MYCTH</name>
<dbReference type="AlphaFoldDB" id="A0A117IM55"/>
<dbReference type="SUPFAM" id="SSF54593">
    <property type="entry name" value="Glyoxalase/Bleomycin resistance protein/Dihydroxybiphenyl dioxygenase"/>
    <property type="match status" value="1"/>
</dbReference>
<comment type="caution">
    <text evidence="1">The sequence shown here is derived from an EMBL/GenBank/DDBJ whole genome shotgun (WGS) entry which is preliminary data.</text>
</comment>
<reference evidence="1 2" key="1">
    <citation type="journal article" date="2016" name="Genome Announc.">
        <title>Draft Genome Sequences of Five Rapidly Growing Mycobacterium Species, M. thermoresistibile, M. fortuitum subsp. acetamidolyticum, M. canariasense, M. brisbanense, and M. novocastrense.</title>
        <authorList>
            <person name="Katahira K."/>
            <person name="Ogura Y."/>
            <person name="Gotoh Y."/>
            <person name="Hayashi T."/>
        </authorList>
    </citation>
    <scope>NUCLEOTIDE SEQUENCE [LARGE SCALE GENOMIC DNA]</scope>
    <source>
        <strain evidence="1 2">JCM6362</strain>
    </source>
</reference>